<evidence type="ECO:0000313" key="2">
    <source>
        <dbReference type="EMBL" id="GMS99686.1"/>
    </source>
</evidence>
<sequence>MRLLVPMRICFALRNATTNRVPGISAAKRAHKQHSKPSAAAAAPSNTESLQQLWELSKSREEIDALAKRDAEDIKKGVFKKPADKYFNNLIKNLSDVNDFSSLEKLLTASAECMQNEGKVPNERLITEVLWAAASAKSLGAFPPSILDWIEEAVRHLPEPFPAVKEQMIWLLSIIRGDLSMLQQLQRESSSKGERVGPQIEREKILRYAALAYLEAGNKEEFRSLWTSSDSPVIIEENARVYSAMMHHSLLRREKSEKPDSAMLRWYADTLVGHQRTPIDQQPEFETMMKPMIRFLGGEIEKWEIDDKRTKKLRKWRGDYDDSELNTLLLAMLEYMRHRIVNDKHGSLEDLRKLEQMLARLDKNDERKKDTVIVDWLNFAGSGRPRMWMRHFDENILPSHSLIVVGREKWNRDDLTPRSPNENKRIKVMEVNAKREKRQEMDDVCSIILAVATRGHLLSNDMVRPHVDGFKKYLTSKSKDICQSILLNNYLNDAVLRHGNDCIQPVVDHSRAAQWIDKKKNELAFTVSRKTKKKVIESPYRLIDYYSLYIR</sequence>
<protein>
    <submittedName>
        <fullName evidence="2">Uncharacterized protein</fullName>
    </submittedName>
</protein>
<keyword evidence="3" id="KW-1185">Reference proteome</keyword>
<dbReference type="InterPro" id="IPR048281">
    <property type="entry name" value="COA6_fun"/>
</dbReference>
<gene>
    <name evidence="2" type="ORF">PENTCL1PPCAC_21861</name>
</gene>
<dbReference type="PANTHER" id="PTHR47677">
    <property type="entry name" value="CYTOCHROME C OXIDASE ASSEMBLY FACTOR 6"/>
    <property type="match status" value="1"/>
</dbReference>
<proteinExistence type="predicted"/>
<keyword evidence="1" id="KW-0175">Coiled coil</keyword>
<dbReference type="PANTHER" id="PTHR47677:SF1">
    <property type="entry name" value="CYTOCHROME C OXIDASE ASSEMBLY FACTOR 6"/>
    <property type="match status" value="1"/>
</dbReference>
<dbReference type="Proteomes" id="UP001432027">
    <property type="component" value="Unassembled WGS sequence"/>
</dbReference>
<dbReference type="EMBL" id="BTSX01000005">
    <property type="protein sequence ID" value="GMS99686.1"/>
    <property type="molecule type" value="Genomic_DNA"/>
</dbReference>
<evidence type="ECO:0000313" key="3">
    <source>
        <dbReference type="Proteomes" id="UP001432027"/>
    </source>
</evidence>
<organism evidence="2 3">
    <name type="scientific">Pristionchus entomophagus</name>
    <dbReference type="NCBI Taxonomy" id="358040"/>
    <lineage>
        <taxon>Eukaryota</taxon>
        <taxon>Metazoa</taxon>
        <taxon>Ecdysozoa</taxon>
        <taxon>Nematoda</taxon>
        <taxon>Chromadorea</taxon>
        <taxon>Rhabditida</taxon>
        <taxon>Rhabditina</taxon>
        <taxon>Diplogasteromorpha</taxon>
        <taxon>Diplogasteroidea</taxon>
        <taxon>Neodiplogasteridae</taxon>
        <taxon>Pristionchus</taxon>
    </lineage>
</organism>
<comment type="caution">
    <text evidence="2">The sequence shown here is derived from an EMBL/GenBank/DDBJ whole genome shotgun (WGS) entry which is preliminary data.</text>
</comment>
<dbReference type="AlphaFoldDB" id="A0AAV5TZK3"/>
<reference evidence="2" key="1">
    <citation type="submission" date="2023-10" db="EMBL/GenBank/DDBJ databases">
        <title>Genome assembly of Pristionchus species.</title>
        <authorList>
            <person name="Yoshida K."/>
            <person name="Sommer R.J."/>
        </authorList>
    </citation>
    <scope>NUCLEOTIDE SEQUENCE</scope>
    <source>
        <strain evidence="2">RS0144</strain>
    </source>
</reference>
<feature type="coiled-coil region" evidence="1">
    <location>
        <begin position="344"/>
        <end position="371"/>
    </location>
</feature>
<accession>A0AAV5TZK3</accession>
<name>A0AAV5TZK3_9BILA</name>
<evidence type="ECO:0000256" key="1">
    <source>
        <dbReference type="SAM" id="Coils"/>
    </source>
</evidence>